<feature type="compositionally biased region" description="Low complexity" evidence="2">
    <location>
        <begin position="39"/>
        <end position="55"/>
    </location>
</feature>
<proteinExistence type="predicted"/>
<feature type="region of interest" description="Disordered" evidence="2">
    <location>
        <begin position="251"/>
        <end position="279"/>
    </location>
</feature>
<reference evidence="6" key="1">
    <citation type="submission" date="2023-07" db="EMBL/GenBank/DDBJ databases">
        <title>Whole genome shotgun sequence of Streptomyces spororaveus NBRC 15456.</title>
        <authorList>
            <person name="Komaki H."/>
            <person name="Tamura T."/>
        </authorList>
    </citation>
    <scope>NUCLEOTIDE SEQUENCE [LARGE SCALE GENOMIC DNA]</scope>
    <source>
        <strain evidence="6">NBRC 15456</strain>
    </source>
</reference>
<comment type="caution">
    <text evidence="5">The sequence shown here is derived from an EMBL/GenBank/DDBJ whole genome shotgun (WGS) entry which is preliminary data.</text>
</comment>
<feature type="region of interest" description="Disordered" evidence="2">
    <location>
        <begin position="1"/>
        <end position="150"/>
    </location>
</feature>
<protein>
    <recommendedName>
        <fullName evidence="4">DUF4352 domain-containing protein</fullName>
    </recommendedName>
</protein>
<dbReference type="Pfam" id="PF11611">
    <property type="entry name" value="DUF4352"/>
    <property type="match status" value="1"/>
</dbReference>
<organism evidence="5 6">
    <name type="scientific">Streptomyces spororaveus</name>
    <dbReference type="NCBI Taxonomy" id="284039"/>
    <lineage>
        <taxon>Bacteria</taxon>
        <taxon>Bacillati</taxon>
        <taxon>Actinomycetota</taxon>
        <taxon>Actinomycetes</taxon>
        <taxon>Kitasatosporales</taxon>
        <taxon>Streptomycetaceae</taxon>
        <taxon>Streptomyces</taxon>
    </lineage>
</organism>
<dbReference type="EMBL" id="BNED01000005">
    <property type="protein sequence ID" value="GHI80440.1"/>
    <property type="molecule type" value="Genomic_DNA"/>
</dbReference>
<evidence type="ECO:0000313" key="5">
    <source>
        <dbReference type="EMBL" id="GHI80440.1"/>
    </source>
</evidence>
<feature type="domain" description="DUF4352" evidence="4">
    <location>
        <begin position="317"/>
        <end position="394"/>
    </location>
</feature>
<dbReference type="Proteomes" id="UP000608522">
    <property type="component" value="Unassembled WGS sequence"/>
</dbReference>
<evidence type="ECO:0000256" key="2">
    <source>
        <dbReference type="SAM" id="MobiDB-lite"/>
    </source>
</evidence>
<evidence type="ECO:0000256" key="3">
    <source>
        <dbReference type="SAM" id="Phobius"/>
    </source>
</evidence>
<evidence type="ECO:0000313" key="6">
    <source>
        <dbReference type="Proteomes" id="UP000608522"/>
    </source>
</evidence>
<feature type="compositionally biased region" description="Low complexity" evidence="2">
    <location>
        <begin position="18"/>
        <end position="28"/>
    </location>
</feature>
<name>A0ABQ3TJ53_9ACTN</name>
<gene>
    <name evidence="5" type="ORF">Sspor_60010</name>
</gene>
<dbReference type="InterPro" id="IPR029051">
    <property type="entry name" value="DUF4352"/>
</dbReference>
<keyword evidence="3" id="KW-0812">Transmembrane</keyword>
<feature type="compositionally biased region" description="Pro residues" evidence="2">
    <location>
        <begin position="1"/>
        <end position="17"/>
    </location>
</feature>
<accession>A0ABQ3TJ53</accession>
<keyword evidence="3" id="KW-0472">Membrane</keyword>
<evidence type="ECO:0000259" key="4">
    <source>
        <dbReference type="Pfam" id="PF11611"/>
    </source>
</evidence>
<dbReference type="Gene3D" id="2.60.40.1240">
    <property type="match status" value="1"/>
</dbReference>
<feature type="compositionally biased region" description="Polar residues" evidence="2">
    <location>
        <begin position="269"/>
        <end position="278"/>
    </location>
</feature>
<sequence>MSTPPNPPSTPAGPPTEPAGTPTAETEPIPAPAPTLSLEKTPAEPADAPTAETEPIPAPAPTLSLEKTPTEPATPEATGTPEAPESPVTPVAPVAPAAATPQPAPAASAFAPPMPAPAAAQTHATPGFGAPGAPGHTWPESAPRFPGAPYPGYPQAAPRSNGLAVAALVTGGFGILLGVIPFLFWAGTLIAAVGVGLGIGAIVRANKGAPNKSMAVVGTVLSVLGLLASVGGFALTVMVVDKADDLDRHAGEEWGADRRRPSTEPWPSKSPSPTQVPGLTSALPFGETFTYPNGVQVSLSVPTMYKPTNSYSREHVKNAVQLTVTITNGSSTPHEVIYAMPNVRDDQGMTAEMVFDGGNVPKMIRGSILPGETATGVVAFEVPKGTRSITADISAGVMLDDVKYAGPIG</sequence>
<keyword evidence="3" id="KW-1133">Transmembrane helix</keyword>
<keyword evidence="6" id="KW-1185">Reference proteome</keyword>
<evidence type="ECO:0000256" key="1">
    <source>
        <dbReference type="ARBA" id="ARBA00022729"/>
    </source>
</evidence>
<feature type="compositionally biased region" description="Basic and acidic residues" evidence="2">
    <location>
        <begin position="251"/>
        <end position="262"/>
    </location>
</feature>
<feature type="transmembrane region" description="Helical" evidence="3">
    <location>
        <begin position="183"/>
        <end position="203"/>
    </location>
</feature>
<dbReference type="InterPro" id="IPR029050">
    <property type="entry name" value="Immunoprotect_excell_Ig-like"/>
</dbReference>
<dbReference type="RefSeq" id="WP_202201799.1">
    <property type="nucleotide sequence ID" value="NZ_BAAATO010000033.1"/>
</dbReference>
<keyword evidence="1" id="KW-0732">Signal</keyword>
<feature type="transmembrane region" description="Helical" evidence="3">
    <location>
        <begin position="215"/>
        <end position="240"/>
    </location>
</feature>
<feature type="compositionally biased region" description="Low complexity" evidence="2">
    <location>
        <begin position="66"/>
        <end position="137"/>
    </location>
</feature>